<keyword evidence="3" id="KW-1185">Reference proteome</keyword>
<sequence length="86" mass="10012">MNKDDKNSHEEKNRKMYDDDAKEDSSNDMNDRDKKPNHYHVDDDKDKCLNNCDVKRYIVSNITQEPSAYTKCLGGPCLYPQTSSIH</sequence>
<gene>
    <name evidence="2" type="ORF">E2C01_049210</name>
</gene>
<dbReference type="Proteomes" id="UP000324222">
    <property type="component" value="Unassembled WGS sequence"/>
</dbReference>
<organism evidence="2 3">
    <name type="scientific">Portunus trituberculatus</name>
    <name type="common">Swimming crab</name>
    <name type="synonym">Neptunus trituberculatus</name>
    <dbReference type="NCBI Taxonomy" id="210409"/>
    <lineage>
        <taxon>Eukaryota</taxon>
        <taxon>Metazoa</taxon>
        <taxon>Ecdysozoa</taxon>
        <taxon>Arthropoda</taxon>
        <taxon>Crustacea</taxon>
        <taxon>Multicrustacea</taxon>
        <taxon>Malacostraca</taxon>
        <taxon>Eumalacostraca</taxon>
        <taxon>Eucarida</taxon>
        <taxon>Decapoda</taxon>
        <taxon>Pleocyemata</taxon>
        <taxon>Brachyura</taxon>
        <taxon>Eubrachyura</taxon>
        <taxon>Portunoidea</taxon>
        <taxon>Portunidae</taxon>
        <taxon>Portuninae</taxon>
        <taxon>Portunus</taxon>
    </lineage>
</organism>
<name>A0A5B7GDL9_PORTR</name>
<dbReference type="EMBL" id="VSRR010013040">
    <property type="protein sequence ID" value="MPC55278.1"/>
    <property type="molecule type" value="Genomic_DNA"/>
</dbReference>
<evidence type="ECO:0000313" key="3">
    <source>
        <dbReference type="Proteomes" id="UP000324222"/>
    </source>
</evidence>
<proteinExistence type="predicted"/>
<dbReference type="AlphaFoldDB" id="A0A5B7GDL9"/>
<reference evidence="2 3" key="1">
    <citation type="submission" date="2019-05" db="EMBL/GenBank/DDBJ databases">
        <title>Another draft genome of Portunus trituberculatus and its Hox gene families provides insights of decapod evolution.</title>
        <authorList>
            <person name="Jeong J.-H."/>
            <person name="Song I."/>
            <person name="Kim S."/>
            <person name="Choi T."/>
            <person name="Kim D."/>
            <person name="Ryu S."/>
            <person name="Kim W."/>
        </authorList>
    </citation>
    <scope>NUCLEOTIDE SEQUENCE [LARGE SCALE GENOMIC DNA]</scope>
    <source>
        <tissue evidence="2">Muscle</tissue>
    </source>
</reference>
<comment type="caution">
    <text evidence="2">The sequence shown here is derived from an EMBL/GenBank/DDBJ whole genome shotgun (WGS) entry which is preliminary data.</text>
</comment>
<accession>A0A5B7GDL9</accession>
<evidence type="ECO:0000313" key="2">
    <source>
        <dbReference type="EMBL" id="MPC55278.1"/>
    </source>
</evidence>
<feature type="region of interest" description="Disordered" evidence="1">
    <location>
        <begin position="1"/>
        <end position="44"/>
    </location>
</feature>
<protein>
    <submittedName>
        <fullName evidence="2">Uncharacterized protein</fullName>
    </submittedName>
</protein>
<evidence type="ECO:0000256" key="1">
    <source>
        <dbReference type="SAM" id="MobiDB-lite"/>
    </source>
</evidence>